<feature type="domain" description="Gcp-like" evidence="1">
    <location>
        <begin position="9"/>
        <end position="117"/>
    </location>
</feature>
<dbReference type="AlphaFoldDB" id="X1DG36"/>
<protein>
    <recommendedName>
        <fullName evidence="1">Gcp-like domain-containing protein</fullName>
    </recommendedName>
</protein>
<dbReference type="NCBIfam" id="TIGR03725">
    <property type="entry name" value="T6A_YeaZ"/>
    <property type="match status" value="1"/>
</dbReference>
<dbReference type="InterPro" id="IPR043129">
    <property type="entry name" value="ATPase_NBD"/>
</dbReference>
<sequence length="133" mass="14575">MRKRQSFLTHSERLLPSVDLVLGTKKLKIRDIDGFALAVGPGSFTGIRIGMSTVKSLALAAEKPVAPVSNLAALAYKLRQPQGRLLCPLLDARKSEVYGGLFKFDGKKLVEVIAQGVYFPDSFFSKLPDNRVI</sequence>
<dbReference type="EMBL" id="BART01022359">
    <property type="protein sequence ID" value="GAG95386.1"/>
    <property type="molecule type" value="Genomic_DNA"/>
</dbReference>
<gene>
    <name evidence="2" type="ORF">S01H4_40941</name>
</gene>
<evidence type="ECO:0000313" key="2">
    <source>
        <dbReference type="EMBL" id="GAG95386.1"/>
    </source>
</evidence>
<reference evidence="2" key="1">
    <citation type="journal article" date="2014" name="Front. Microbiol.">
        <title>High frequency of phylogenetically diverse reductive dehalogenase-homologous genes in deep subseafloor sedimentary metagenomes.</title>
        <authorList>
            <person name="Kawai M."/>
            <person name="Futagami T."/>
            <person name="Toyoda A."/>
            <person name="Takaki Y."/>
            <person name="Nishi S."/>
            <person name="Hori S."/>
            <person name="Arai W."/>
            <person name="Tsubouchi T."/>
            <person name="Morono Y."/>
            <person name="Uchiyama I."/>
            <person name="Ito T."/>
            <person name="Fujiyama A."/>
            <person name="Inagaki F."/>
            <person name="Takami H."/>
        </authorList>
    </citation>
    <scope>NUCLEOTIDE SEQUENCE</scope>
    <source>
        <strain evidence="2">Expedition CK06-06</strain>
    </source>
</reference>
<comment type="caution">
    <text evidence="2">The sequence shown here is derived from an EMBL/GenBank/DDBJ whole genome shotgun (WGS) entry which is preliminary data.</text>
</comment>
<organism evidence="2">
    <name type="scientific">marine sediment metagenome</name>
    <dbReference type="NCBI Taxonomy" id="412755"/>
    <lineage>
        <taxon>unclassified sequences</taxon>
        <taxon>metagenomes</taxon>
        <taxon>ecological metagenomes</taxon>
    </lineage>
</organism>
<name>X1DG36_9ZZZZ</name>
<accession>X1DG36</accession>
<dbReference type="PANTHER" id="PTHR11735:SF11">
    <property type="entry name" value="TRNA THREONYLCARBAMOYLADENOSINE BIOSYNTHESIS PROTEIN TSAB"/>
    <property type="match status" value="1"/>
</dbReference>
<proteinExistence type="predicted"/>
<feature type="non-terminal residue" evidence="2">
    <location>
        <position position="133"/>
    </location>
</feature>
<dbReference type="PANTHER" id="PTHR11735">
    <property type="entry name" value="TRNA N6-ADENOSINE THREONYLCARBAMOYLTRANSFERASE"/>
    <property type="match status" value="1"/>
</dbReference>
<evidence type="ECO:0000259" key="1">
    <source>
        <dbReference type="Pfam" id="PF00814"/>
    </source>
</evidence>
<dbReference type="Pfam" id="PF00814">
    <property type="entry name" value="TsaD"/>
    <property type="match status" value="1"/>
</dbReference>
<dbReference type="Gene3D" id="3.30.420.40">
    <property type="match status" value="1"/>
</dbReference>
<dbReference type="SUPFAM" id="SSF53067">
    <property type="entry name" value="Actin-like ATPase domain"/>
    <property type="match status" value="1"/>
</dbReference>
<dbReference type="GO" id="GO:0005829">
    <property type="term" value="C:cytosol"/>
    <property type="evidence" value="ECO:0007669"/>
    <property type="project" value="TreeGrafter"/>
</dbReference>
<dbReference type="GO" id="GO:0002949">
    <property type="term" value="P:tRNA threonylcarbamoyladenosine modification"/>
    <property type="evidence" value="ECO:0007669"/>
    <property type="project" value="InterPro"/>
</dbReference>
<dbReference type="InterPro" id="IPR022496">
    <property type="entry name" value="T6A_TsaB"/>
</dbReference>
<dbReference type="InterPro" id="IPR000905">
    <property type="entry name" value="Gcp-like_dom"/>
</dbReference>